<evidence type="ECO:0008006" key="3">
    <source>
        <dbReference type="Google" id="ProtNLM"/>
    </source>
</evidence>
<proteinExistence type="predicted"/>
<dbReference type="InterPro" id="IPR010982">
    <property type="entry name" value="Lambda_DNA-bd_dom_sf"/>
</dbReference>
<comment type="caution">
    <text evidence="1">The sequence shown here is derived from an EMBL/GenBank/DDBJ whole genome shotgun (WGS) entry which is preliminary data.</text>
</comment>
<gene>
    <name evidence="1" type="ORF">WMO46_07985</name>
</gene>
<organism evidence="1 2">
    <name type="scientific">Alistipes intestinihominis</name>
    <dbReference type="NCBI Taxonomy" id="3133172"/>
    <lineage>
        <taxon>Bacteria</taxon>
        <taxon>Pseudomonadati</taxon>
        <taxon>Bacteroidota</taxon>
        <taxon>Bacteroidia</taxon>
        <taxon>Bacteroidales</taxon>
        <taxon>Rikenellaceae</taxon>
        <taxon>Alistipes</taxon>
    </lineage>
</organism>
<dbReference type="InterPro" id="IPR001387">
    <property type="entry name" value="Cro/C1-type_HTH"/>
</dbReference>
<dbReference type="RefSeq" id="WP_349094151.1">
    <property type="nucleotide sequence ID" value="NZ_JBBMFL010000007.1"/>
</dbReference>
<protein>
    <recommendedName>
        <fullName evidence="3">XRE family transcriptional regulator</fullName>
    </recommendedName>
</protein>
<accession>A0ABV1GWU3</accession>
<sequence length="92" mass="10547">MTKESIRERNLEDWQRLQQIIDDSGLTINAFARHIGLSRGENLYQIKRGHNGISRDLALRIHTHFPQYGIGWLLTGIDNSPGVLYAPYSGWV</sequence>
<keyword evidence="2" id="KW-1185">Reference proteome</keyword>
<dbReference type="CDD" id="cd00093">
    <property type="entry name" value="HTH_XRE"/>
    <property type="match status" value="1"/>
</dbReference>
<dbReference type="EMBL" id="JBBMFL010000007">
    <property type="protein sequence ID" value="MEQ2544882.1"/>
    <property type="molecule type" value="Genomic_DNA"/>
</dbReference>
<dbReference type="Gene3D" id="1.10.260.40">
    <property type="entry name" value="lambda repressor-like DNA-binding domains"/>
    <property type="match status" value="1"/>
</dbReference>
<evidence type="ECO:0000313" key="2">
    <source>
        <dbReference type="Proteomes" id="UP001460202"/>
    </source>
</evidence>
<dbReference type="SUPFAM" id="SSF47413">
    <property type="entry name" value="lambda repressor-like DNA-binding domains"/>
    <property type="match status" value="1"/>
</dbReference>
<dbReference type="Proteomes" id="UP001460202">
    <property type="component" value="Unassembled WGS sequence"/>
</dbReference>
<name>A0ABV1GWU3_9BACT</name>
<reference evidence="1 2" key="1">
    <citation type="submission" date="2024-03" db="EMBL/GenBank/DDBJ databases">
        <title>Human intestinal bacterial collection.</title>
        <authorList>
            <person name="Pauvert C."/>
            <person name="Hitch T.C.A."/>
            <person name="Clavel T."/>
        </authorList>
    </citation>
    <scope>NUCLEOTIDE SEQUENCE [LARGE SCALE GENOMIC DNA]</scope>
    <source>
        <strain evidence="1 2">CLA-KB-H122</strain>
    </source>
</reference>
<evidence type="ECO:0000313" key="1">
    <source>
        <dbReference type="EMBL" id="MEQ2544882.1"/>
    </source>
</evidence>